<keyword evidence="3" id="KW-1185">Reference proteome</keyword>
<dbReference type="AlphaFoldDB" id="A0A1X6ZCL3"/>
<accession>A0A1X6ZCL3</accession>
<evidence type="ECO:0000313" key="3">
    <source>
        <dbReference type="Proteomes" id="UP000194012"/>
    </source>
</evidence>
<dbReference type="EMBL" id="FWFJ01000017">
    <property type="protein sequence ID" value="SLN47318.1"/>
    <property type="molecule type" value="Genomic_DNA"/>
</dbReference>
<protein>
    <submittedName>
        <fullName evidence="2">Uncharacterized protein</fullName>
    </submittedName>
</protein>
<feature type="transmembrane region" description="Helical" evidence="1">
    <location>
        <begin position="26"/>
        <end position="49"/>
    </location>
</feature>
<reference evidence="3" key="1">
    <citation type="submission" date="2017-03" db="EMBL/GenBank/DDBJ databases">
        <authorList>
            <person name="Rodrigo-Torres L."/>
            <person name="Arahal R.D."/>
            <person name="Lucena T."/>
        </authorList>
    </citation>
    <scope>NUCLEOTIDE SEQUENCE [LARGE SCALE GENOMIC DNA]</scope>
    <source>
        <strain evidence="3">CECT 8370</strain>
    </source>
</reference>
<evidence type="ECO:0000313" key="2">
    <source>
        <dbReference type="EMBL" id="SLN47318.1"/>
    </source>
</evidence>
<evidence type="ECO:0000256" key="1">
    <source>
        <dbReference type="SAM" id="Phobius"/>
    </source>
</evidence>
<proteinExistence type="predicted"/>
<keyword evidence="1" id="KW-0812">Transmembrane</keyword>
<dbReference type="Proteomes" id="UP000194012">
    <property type="component" value="Unassembled WGS sequence"/>
</dbReference>
<organism evidence="2 3">
    <name type="scientific">Roseovarius gaetbuli</name>
    <dbReference type="NCBI Taxonomy" id="1356575"/>
    <lineage>
        <taxon>Bacteria</taxon>
        <taxon>Pseudomonadati</taxon>
        <taxon>Pseudomonadota</taxon>
        <taxon>Alphaproteobacteria</taxon>
        <taxon>Rhodobacterales</taxon>
        <taxon>Roseobacteraceae</taxon>
        <taxon>Roseovarius</taxon>
    </lineage>
</organism>
<name>A0A1X6ZCL3_9RHOB</name>
<sequence length="57" mass="6450">MVKVMVTLGLIAVNEALIAQGNLSIWIGFAAFRWILIHALECMLLYLMYPFGPPDRQ</sequence>
<keyword evidence="1" id="KW-1133">Transmembrane helix</keyword>
<keyword evidence="1" id="KW-0472">Membrane</keyword>
<gene>
    <name evidence="2" type="ORF">ROG8370_02067</name>
</gene>